<feature type="transmembrane region" description="Helical" evidence="1">
    <location>
        <begin position="41"/>
        <end position="60"/>
    </location>
</feature>
<evidence type="ECO:0000313" key="2">
    <source>
        <dbReference type="EMBL" id="QFU76774.1"/>
    </source>
</evidence>
<keyword evidence="1" id="KW-1133">Transmembrane helix</keyword>
<gene>
    <name evidence="2" type="ORF">EY643_14550</name>
</gene>
<accession>A0A5P9NNC9</accession>
<reference evidence="2 3" key="1">
    <citation type="submission" date="2019-02" db="EMBL/GenBank/DDBJ databases">
        <authorList>
            <person name="Li S.-H."/>
        </authorList>
    </citation>
    <scope>NUCLEOTIDE SEQUENCE [LARGE SCALE GENOMIC DNA]</scope>
    <source>
        <strain evidence="2 3">IMCC14385</strain>
    </source>
</reference>
<dbReference type="RefSeq" id="WP_153239916.1">
    <property type="nucleotide sequence ID" value="NZ_CP036422.1"/>
</dbReference>
<dbReference type="AlphaFoldDB" id="A0A5P9NNC9"/>
<proteinExistence type="predicted"/>
<keyword evidence="3" id="KW-1185">Reference proteome</keyword>
<keyword evidence="1" id="KW-0472">Membrane</keyword>
<evidence type="ECO:0000313" key="3">
    <source>
        <dbReference type="Proteomes" id="UP000326287"/>
    </source>
</evidence>
<sequence length="143" mass="14904">MATATARTASRLGWAGLLPFLAAPLAVSVSTNPAEIVGPAIAAYSLAIVCFLMGAWWGIALLRQAPVILVASNVVVIAACLGFVLLGLRANLLLQALLLAGAIVVERMHPMFGPQPDYYATLRLRLSAVASLALMLSVLQLPA</sequence>
<dbReference type="EMBL" id="CP036422">
    <property type="protein sequence ID" value="QFU76774.1"/>
    <property type="molecule type" value="Genomic_DNA"/>
</dbReference>
<dbReference type="Proteomes" id="UP000326287">
    <property type="component" value="Chromosome"/>
</dbReference>
<dbReference type="OrthoDB" id="5297436at2"/>
<dbReference type="InterPro" id="IPR021836">
    <property type="entry name" value="DUF3429"/>
</dbReference>
<dbReference type="KEGG" id="halc:EY643_14550"/>
<feature type="transmembrane region" description="Helical" evidence="1">
    <location>
        <begin position="67"/>
        <end position="86"/>
    </location>
</feature>
<protein>
    <submittedName>
        <fullName evidence="2">DUF3429 family protein</fullName>
    </submittedName>
</protein>
<dbReference type="Pfam" id="PF11911">
    <property type="entry name" value="DUF3429"/>
    <property type="match status" value="1"/>
</dbReference>
<organism evidence="2 3">
    <name type="scientific">Halioglobus maricola</name>
    <dbReference type="NCBI Taxonomy" id="2601894"/>
    <lineage>
        <taxon>Bacteria</taxon>
        <taxon>Pseudomonadati</taxon>
        <taxon>Pseudomonadota</taxon>
        <taxon>Gammaproteobacteria</taxon>
        <taxon>Cellvibrionales</taxon>
        <taxon>Halieaceae</taxon>
        <taxon>Halioglobus</taxon>
    </lineage>
</organism>
<name>A0A5P9NNC9_9GAMM</name>
<evidence type="ECO:0000256" key="1">
    <source>
        <dbReference type="SAM" id="Phobius"/>
    </source>
</evidence>
<keyword evidence="1" id="KW-0812">Transmembrane</keyword>